<feature type="region of interest" description="Disordered" evidence="1">
    <location>
        <begin position="50"/>
        <end position="84"/>
    </location>
</feature>
<feature type="compositionally biased region" description="Low complexity" evidence="1">
    <location>
        <begin position="72"/>
        <end position="84"/>
    </location>
</feature>
<organism evidence="2 3">
    <name type="scientific">Teladorsagia circumcincta</name>
    <name type="common">Brown stomach worm</name>
    <name type="synonym">Ostertagia circumcincta</name>
    <dbReference type="NCBI Taxonomy" id="45464"/>
    <lineage>
        <taxon>Eukaryota</taxon>
        <taxon>Metazoa</taxon>
        <taxon>Ecdysozoa</taxon>
        <taxon>Nematoda</taxon>
        <taxon>Chromadorea</taxon>
        <taxon>Rhabditida</taxon>
        <taxon>Rhabditina</taxon>
        <taxon>Rhabditomorpha</taxon>
        <taxon>Strongyloidea</taxon>
        <taxon>Trichostrongylidae</taxon>
        <taxon>Teladorsagia</taxon>
    </lineage>
</organism>
<protein>
    <submittedName>
        <fullName evidence="2">Uncharacterized protein</fullName>
    </submittedName>
</protein>
<keyword evidence="3" id="KW-1185">Reference proteome</keyword>
<name>A0A2G9U4X9_TELCI</name>
<dbReference type="EMBL" id="KZ349090">
    <property type="protein sequence ID" value="PIO65336.1"/>
    <property type="molecule type" value="Genomic_DNA"/>
</dbReference>
<dbReference type="OrthoDB" id="62853at2759"/>
<dbReference type="Proteomes" id="UP000230423">
    <property type="component" value="Unassembled WGS sequence"/>
</dbReference>
<proteinExistence type="predicted"/>
<evidence type="ECO:0000256" key="1">
    <source>
        <dbReference type="SAM" id="MobiDB-lite"/>
    </source>
</evidence>
<dbReference type="AlphaFoldDB" id="A0A2G9U4X9"/>
<evidence type="ECO:0000313" key="2">
    <source>
        <dbReference type="EMBL" id="PIO65336.1"/>
    </source>
</evidence>
<accession>A0A2G9U4X9</accession>
<gene>
    <name evidence="2" type="ORF">TELCIR_13006</name>
</gene>
<reference evidence="2 3" key="1">
    <citation type="submission" date="2015-09" db="EMBL/GenBank/DDBJ databases">
        <title>Draft genome of the parasitic nematode Teladorsagia circumcincta isolate WARC Sus (inbred).</title>
        <authorList>
            <person name="Mitreva M."/>
        </authorList>
    </citation>
    <scope>NUCLEOTIDE SEQUENCE [LARGE SCALE GENOMIC DNA]</scope>
    <source>
        <strain evidence="2 3">S</strain>
    </source>
</reference>
<evidence type="ECO:0000313" key="3">
    <source>
        <dbReference type="Proteomes" id="UP000230423"/>
    </source>
</evidence>
<sequence>MGYYRPSIMSCRCLLNGYEDKKCRKWYGWVKSYEEIPRDLGKKGRWNLAARTKKPISSSSRKNKEEEDTGPASMSSQAEAALAAAEIQSMRSDATNDPLTVVVEQNFQEVKKKLGRPPKEHGLKIRLKGVKEKKEDTRQKRKYVRRRDKIAGAVNSVLHNRALEPEEPKPIPMPLTEAEKSFEPCAIEKRVRWWLSEKRRVDASPERKFETKAIDSCAAFRMLSHAFRATAVTRADEAQSVNGSLDILMDSLMGSLGPLLTVASAAFENLIPDELAQKLWNSSAVHLPTFQ</sequence>